<name>A0AAD3CGI8_9STRA</name>
<protein>
    <submittedName>
        <fullName evidence="3">Uncharacterized protein</fullName>
    </submittedName>
</protein>
<evidence type="ECO:0000313" key="3">
    <source>
        <dbReference type="EMBL" id="GFH45234.1"/>
    </source>
</evidence>
<reference evidence="3 4" key="1">
    <citation type="journal article" date="2021" name="Sci. Rep.">
        <title>The genome of the diatom Chaetoceros tenuissimus carries an ancient integrated fragment of an extant virus.</title>
        <authorList>
            <person name="Hongo Y."/>
            <person name="Kimura K."/>
            <person name="Takaki Y."/>
            <person name="Yoshida Y."/>
            <person name="Baba S."/>
            <person name="Kobayashi G."/>
            <person name="Nagasaki K."/>
            <person name="Hano T."/>
            <person name="Tomaru Y."/>
        </authorList>
    </citation>
    <scope>NUCLEOTIDE SEQUENCE [LARGE SCALE GENOMIC DNA]</scope>
    <source>
        <strain evidence="3 4">NIES-3715</strain>
    </source>
</reference>
<organism evidence="3 4">
    <name type="scientific">Chaetoceros tenuissimus</name>
    <dbReference type="NCBI Taxonomy" id="426638"/>
    <lineage>
        <taxon>Eukaryota</taxon>
        <taxon>Sar</taxon>
        <taxon>Stramenopiles</taxon>
        <taxon>Ochrophyta</taxon>
        <taxon>Bacillariophyta</taxon>
        <taxon>Coscinodiscophyceae</taxon>
        <taxon>Chaetocerotophycidae</taxon>
        <taxon>Chaetocerotales</taxon>
        <taxon>Chaetocerotaceae</taxon>
        <taxon>Chaetoceros</taxon>
    </lineage>
</organism>
<dbReference type="AlphaFoldDB" id="A0AAD3CGI8"/>
<accession>A0AAD3CGI8</accession>
<dbReference type="EMBL" id="BLLK01000020">
    <property type="protein sequence ID" value="GFH45234.1"/>
    <property type="molecule type" value="Genomic_DNA"/>
</dbReference>
<keyword evidence="1" id="KW-0175">Coiled coil</keyword>
<feature type="compositionally biased region" description="Basic and acidic residues" evidence="2">
    <location>
        <begin position="12"/>
        <end position="23"/>
    </location>
</feature>
<feature type="region of interest" description="Disordered" evidence="2">
    <location>
        <begin position="758"/>
        <end position="827"/>
    </location>
</feature>
<sequence>MSEGTRLAVARRMREEEEESRGPIYDDKPTYIIEGSDYSKLLQDIWKVVKDEEGMQDSEWTEWEAKGVMKKLSNFREITGQSMTHSNKVKHLLESVRKHTKALTNLAYKGTIKTVTISIPKPPAQESTAQTLQGHEGNNLEEEITGEDEDQSEEELLLGQRSYENEPEGQEEDQGGDDLDAINKSIRELTTTMEMNLATTTAQLDAYTETDPNSQHAEQREDLIRTLTAVTMNMSQLVDATRKLDTATRAHIQAYATDIKTTMKTKLKERMEKLEARMEEKLEQKLLSKLQTTIQANFQSMERQTNMRIQEQGDKEIERQKNEIDSFKDDILIQMETERNEMDEQWKEQFEQERSSQFPLPYHPQGAPTFSGPFDTRTTVAEGVTNIAAGIRHTNFPSSPGRGATLNDYDRDAYVYQGKKYFLKPKRLMDSTDSLPKIQDRDDILYVYTAIKTAASPCGILLTTPDTIPIYSHHRYPTTFGIRSDAETNDDINFETSGQTLDQIYRTMSTALYTLLTEVVDEHYYEGRNILRNAARHQEGYHALYMLLHSCLPRLNRMATAIMPPLWKEGEDLSKFVSKTRAYMEFMETDKFDEEKAILHIIKQVPESEYPGVTTANSKFQQYVDQRNAYDSQYGNMTGPMKPMAPQIPTELRLTYLGYTINTSPVTHTTRRMIAEEIEKIQLQHHIEEPTVHLARRVGAQTICKICGTYGHDGEKNGCDNMAMVHNCFKFRSTCKRNNDNETINKIVEKHKHFNEEKLKEAEEKKKKGATPKTSFKRRDSSRHRDSSRNRERKARTTEAHYHYDQEDSQSLYSENSWDTTTTMEEE</sequence>
<gene>
    <name evidence="3" type="ORF">CTEN210_01708</name>
</gene>
<evidence type="ECO:0000256" key="2">
    <source>
        <dbReference type="SAM" id="MobiDB-lite"/>
    </source>
</evidence>
<feature type="coiled-coil region" evidence="1">
    <location>
        <begin position="264"/>
        <end position="330"/>
    </location>
</feature>
<feature type="compositionally biased region" description="Basic and acidic residues" evidence="2">
    <location>
        <begin position="777"/>
        <end position="806"/>
    </location>
</feature>
<evidence type="ECO:0000256" key="1">
    <source>
        <dbReference type="SAM" id="Coils"/>
    </source>
</evidence>
<keyword evidence="4" id="KW-1185">Reference proteome</keyword>
<feature type="region of interest" description="Disordered" evidence="2">
    <location>
        <begin position="1"/>
        <end position="23"/>
    </location>
</feature>
<dbReference type="Proteomes" id="UP001054902">
    <property type="component" value="Unassembled WGS sequence"/>
</dbReference>
<feature type="compositionally biased region" description="Polar residues" evidence="2">
    <location>
        <begin position="809"/>
        <end position="827"/>
    </location>
</feature>
<evidence type="ECO:0000313" key="4">
    <source>
        <dbReference type="Proteomes" id="UP001054902"/>
    </source>
</evidence>
<comment type="caution">
    <text evidence="3">The sequence shown here is derived from an EMBL/GenBank/DDBJ whole genome shotgun (WGS) entry which is preliminary data.</text>
</comment>
<proteinExistence type="predicted"/>